<name>A0ABR4Q204_9CEST</name>
<evidence type="ECO:0000256" key="1">
    <source>
        <dbReference type="SAM" id="MobiDB-lite"/>
    </source>
</evidence>
<organism evidence="2 3">
    <name type="scientific">Taenia crassiceps</name>
    <dbReference type="NCBI Taxonomy" id="6207"/>
    <lineage>
        <taxon>Eukaryota</taxon>
        <taxon>Metazoa</taxon>
        <taxon>Spiralia</taxon>
        <taxon>Lophotrochozoa</taxon>
        <taxon>Platyhelminthes</taxon>
        <taxon>Cestoda</taxon>
        <taxon>Eucestoda</taxon>
        <taxon>Cyclophyllidea</taxon>
        <taxon>Taeniidae</taxon>
        <taxon>Taenia</taxon>
    </lineage>
</organism>
<feature type="region of interest" description="Disordered" evidence="1">
    <location>
        <begin position="155"/>
        <end position="188"/>
    </location>
</feature>
<keyword evidence="3" id="KW-1185">Reference proteome</keyword>
<evidence type="ECO:0008006" key="4">
    <source>
        <dbReference type="Google" id="ProtNLM"/>
    </source>
</evidence>
<sequence length="256" mass="29043">MCQGGDTSRGDGLEETIRQQIMELDAPTESLGEEVEEERRILEAFTMNPKDGIGSLAEIEEMLKNNDTRLNYVLNGEAIENPFVGDREERIRCITEMICEQKTDGGYKCTVCDEESDDLDWMRLHPTAHTLSEMAGHIMTHLGDETVTLTPGPKFVKKYRSSDIPQPPQSRVPKEPQEPPTQEEHEEDHRCVFCGFASDRLDAVLFHTEQEHPTKRNVIGLLRLRLLRAAFDPKGYRLNNAELTRVNAISVSRFSG</sequence>
<protein>
    <recommendedName>
        <fullName evidence="4">C2H2-type domain-containing protein</fullName>
    </recommendedName>
</protein>
<dbReference type="EMBL" id="JAKROA010000016">
    <property type="protein sequence ID" value="KAL5103695.1"/>
    <property type="molecule type" value="Genomic_DNA"/>
</dbReference>
<accession>A0ABR4Q204</accession>
<evidence type="ECO:0000313" key="2">
    <source>
        <dbReference type="EMBL" id="KAL5103695.1"/>
    </source>
</evidence>
<reference evidence="2 3" key="1">
    <citation type="journal article" date="2022" name="Front. Cell. Infect. Microbiol.">
        <title>The Genomes of Two Strains of Taenia crassiceps the Animal Model for the Study of Human Cysticercosis.</title>
        <authorList>
            <person name="Bobes R.J."/>
            <person name="Estrada K."/>
            <person name="Rios-Valencia D.G."/>
            <person name="Calderon-Gallegos A."/>
            <person name="de la Torre P."/>
            <person name="Carrero J.C."/>
            <person name="Sanchez-Flores A."/>
            <person name="Laclette J.P."/>
        </authorList>
    </citation>
    <scope>NUCLEOTIDE SEQUENCE [LARGE SCALE GENOMIC DNA]</scope>
    <source>
        <strain evidence="2">WFUcys</strain>
    </source>
</reference>
<dbReference type="Proteomes" id="UP001651158">
    <property type="component" value="Unassembled WGS sequence"/>
</dbReference>
<proteinExistence type="predicted"/>
<comment type="caution">
    <text evidence="2">The sequence shown here is derived from an EMBL/GenBank/DDBJ whole genome shotgun (WGS) entry which is preliminary data.</text>
</comment>
<evidence type="ECO:0000313" key="3">
    <source>
        <dbReference type="Proteomes" id="UP001651158"/>
    </source>
</evidence>
<gene>
    <name evidence="2" type="ORF">TcWFU_004399</name>
</gene>